<dbReference type="AlphaFoldDB" id="A0A4Y3TUV8"/>
<protein>
    <recommendedName>
        <fullName evidence="4">Lipoprotein</fullName>
    </recommendedName>
</protein>
<dbReference type="Proteomes" id="UP000317730">
    <property type="component" value="Unassembled WGS sequence"/>
</dbReference>
<dbReference type="RefSeq" id="WP_242008992.1">
    <property type="nucleotide sequence ID" value="NZ_BAPL01000005.1"/>
</dbReference>
<evidence type="ECO:0000256" key="1">
    <source>
        <dbReference type="SAM" id="MobiDB-lite"/>
    </source>
</evidence>
<comment type="caution">
    <text evidence="2">The sequence shown here is derived from an EMBL/GenBank/DDBJ whole genome shotgun (WGS) entry which is preliminary data.</text>
</comment>
<evidence type="ECO:0008006" key="4">
    <source>
        <dbReference type="Google" id="ProtNLM"/>
    </source>
</evidence>
<feature type="compositionally biased region" description="Polar residues" evidence="1">
    <location>
        <begin position="136"/>
        <end position="147"/>
    </location>
</feature>
<keyword evidence="3" id="KW-1185">Reference proteome</keyword>
<accession>A0A4Y3TUV8</accession>
<feature type="compositionally biased region" description="Low complexity" evidence="1">
    <location>
        <begin position="153"/>
        <end position="163"/>
    </location>
</feature>
<evidence type="ECO:0000313" key="2">
    <source>
        <dbReference type="EMBL" id="GEB85573.1"/>
    </source>
</evidence>
<reference evidence="2 3" key="1">
    <citation type="submission" date="2019-06" db="EMBL/GenBank/DDBJ databases">
        <title>Whole genome shotgun sequence of Acetobacter peroxydans NBRC 13755.</title>
        <authorList>
            <person name="Hosoyama A."/>
            <person name="Uohara A."/>
            <person name="Ohji S."/>
            <person name="Ichikawa N."/>
        </authorList>
    </citation>
    <scope>NUCLEOTIDE SEQUENCE [LARGE SCALE GENOMIC DNA]</scope>
    <source>
        <strain evidence="2 3">NBRC 13755</strain>
    </source>
</reference>
<name>A0A4Y3TUV8_9PROT</name>
<gene>
    <name evidence="2" type="ORF">APE01nite_13700</name>
</gene>
<feature type="compositionally biased region" description="Basic and acidic residues" evidence="1">
    <location>
        <begin position="59"/>
        <end position="81"/>
    </location>
</feature>
<feature type="region of interest" description="Disordered" evidence="1">
    <location>
        <begin position="58"/>
        <end position="163"/>
    </location>
</feature>
<sequence>MVLDRQCRRVGGGRFAHTALSGLLVLGPLLAGCHKPIEGDNIDLPYERPGRFLPEAAEAEARAAQRDVERQEKLEQERDRLAAASGHPRVKPPPPKPEERYEVVNPDSGGTAGPMRLKDGHTVIPQTQAIYGKPPNAQSTTDPTSFKGTARKTSGSDTSDSDD</sequence>
<evidence type="ECO:0000313" key="3">
    <source>
        <dbReference type="Proteomes" id="UP000317730"/>
    </source>
</evidence>
<organism evidence="2 3">
    <name type="scientific">Acetobacter peroxydans</name>
    <dbReference type="NCBI Taxonomy" id="104098"/>
    <lineage>
        <taxon>Bacteria</taxon>
        <taxon>Pseudomonadati</taxon>
        <taxon>Pseudomonadota</taxon>
        <taxon>Alphaproteobacteria</taxon>
        <taxon>Acetobacterales</taxon>
        <taxon>Acetobacteraceae</taxon>
        <taxon>Acetobacter</taxon>
    </lineage>
</organism>
<dbReference type="PROSITE" id="PS51257">
    <property type="entry name" value="PROKAR_LIPOPROTEIN"/>
    <property type="match status" value="1"/>
</dbReference>
<proteinExistence type="predicted"/>
<dbReference type="EMBL" id="BJMV01000006">
    <property type="protein sequence ID" value="GEB85573.1"/>
    <property type="molecule type" value="Genomic_DNA"/>
</dbReference>